<proteinExistence type="predicted"/>
<keyword evidence="3" id="KW-1185">Reference proteome</keyword>
<dbReference type="Gene3D" id="2.170.16.10">
    <property type="entry name" value="Hedgehog/Intein (Hint) domain"/>
    <property type="match status" value="1"/>
</dbReference>
<dbReference type="OrthoDB" id="6305173at2"/>
<protein>
    <submittedName>
        <fullName evidence="2">Type I secretion target repeat protein</fullName>
    </submittedName>
</protein>
<feature type="domain" description="VWFA" evidence="1">
    <location>
        <begin position="50"/>
        <end position="248"/>
    </location>
</feature>
<dbReference type="SUPFAM" id="SSF51294">
    <property type="entry name" value="Hedgehog/intein (Hint) domain"/>
    <property type="match status" value="1"/>
</dbReference>
<dbReference type="Proteomes" id="UP000019593">
    <property type="component" value="Chromosome"/>
</dbReference>
<dbReference type="SUPFAM" id="SSF53300">
    <property type="entry name" value="vWA-like"/>
    <property type="match status" value="1"/>
</dbReference>
<dbReference type="Pfam" id="PF13403">
    <property type="entry name" value="Hint_2"/>
    <property type="match status" value="1"/>
</dbReference>
<dbReference type="EMBL" id="CP004372">
    <property type="protein sequence ID" value="AHM05056.1"/>
    <property type="molecule type" value="Genomic_DNA"/>
</dbReference>
<evidence type="ECO:0000259" key="1">
    <source>
        <dbReference type="PROSITE" id="PS50234"/>
    </source>
</evidence>
<dbReference type="InterPro" id="IPR028992">
    <property type="entry name" value="Hedgehog/Intein_dom"/>
</dbReference>
<reference evidence="2 3" key="1">
    <citation type="submission" date="2013-03" db="EMBL/GenBank/DDBJ databases">
        <authorList>
            <person name="Fiebig A."/>
            <person name="Goeker M."/>
            <person name="Klenk H.-P.P."/>
        </authorList>
    </citation>
    <scope>NUCLEOTIDE SEQUENCE [LARGE SCALE GENOMIC DNA]</scope>
    <source>
        <strain evidence="3">DSM 19469</strain>
    </source>
</reference>
<dbReference type="InterPro" id="IPR036465">
    <property type="entry name" value="vWFA_dom_sf"/>
</dbReference>
<dbReference type="PATRIC" id="fig|1294273.3.peg.2721"/>
<dbReference type="AlphaFoldDB" id="W8S7Y9"/>
<dbReference type="STRING" id="1294273.roselon_02757"/>
<dbReference type="SMART" id="SM00327">
    <property type="entry name" value="VWA"/>
    <property type="match status" value="1"/>
</dbReference>
<dbReference type="KEGG" id="red:roselon_02757"/>
<evidence type="ECO:0000313" key="3">
    <source>
        <dbReference type="Proteomes" id="UP000019593"/>
    </source>
</evidence>
<name>W8S7Y9_9RHOB</name>
<organism evidence="2 3">
    <name type="scientific">Roseicyclus elongatus DSM 19469</name>
    <dbReference type="NCBI Taxonomy" id="1294273"/>
    <lineage>
        <taxon>Bacteria</taxon>
        <taxon>Pseudomonadati</taxon>
        <taxon>Pseudomonadota</taxon>
        <taxon>Alphaproteobacteria</taxon>
        <taxon>Rhodobacterales</taxon>
        <taxon>Roseobacteraceae</taxon>
        <taxon>Roseicyclus</taxon>
    </lineage>
</organism>
<evidence type="ECO:0000313" key="2">
    <source>
        <dbReference type="EMBL" id="AHM05056.1"/>
    </source>
</evidence>
<gene>
    <name evidence="2" type="ORF">roselon_02757</name>
</gene>
<dbReference type="HOGENOM" id="CLU_517662_0_0_5"/>
<dbReference type="eggNOG" id="COG2931">
    <property type="taxonomic scope" value="Bacteria"/>
</dbReference>
<dbReference type="RefSeq" id="WP_025312760.1">
    <property type="nucleotide sequence ID" value="NZ_CP004372.1"/>
</dbReference>
<dbReference type="PROSITE" id="PS50234">
    <property type="entry name" value="VWFA"/>
    <property type="match status" value="1"/>
</dbReference>
<dbReference type="CDD" id="cd00198">
    <property type="entry name" value="vWFA"/>
    <property type="match status" value="1"/>
</dbReference>
<sequence length="526" mass="55605">MSTSDTQSGSDTGTINGIDVGLTATLPTFATDTFDVSADITTGALSQDINVALVIDTSGSTAGDSGSDVDGDGINDTYLAAQQAAAKALFQSLLEAGYNPEDVTVTLIEYNNAGQTVGNFTLSQQDAFETAVDGLDAGGGTNFDDALDEVLREWRGTTTDGAADDSPPSEVTADDTNLIVFLSDGRPTVDGTNFNSELAAIEAEFDADITAIGVGANSSLTQLEVIDNTGTATQVTDLSQLADVINTPPPLPDLQEIQILVNGSVIETIPADDPRIITTPLGYRLSHETVTGYPYVVGETLDVAVRAVFHPTGDTLTVDGLILPLFICFVAGTRILTPEGPKPIECLAPGDLVMTRDHGLQAIRWIGSTTLPDHALAHRPEARPVRISAGALGHGLPERDLLVSRQHRILIHDWRAELFFAADDDGVLTPAFSLVNDTTIRLDRSKGGVTYVHMAFARHEVVYAEGVEAESFHPYAKTVGMLAPAQRAELFALFPDLAEGEAYPSARRQLRGRDGRVFAAASPAVG</sequence>
<dbReference type="Pfam" id="PF00092">
    <property type="entry name" value="VWA"/>
    <property type="match status" value="1"/>
</dbReference>
<dbReference type="InterPro" id="IPR036844">
    <property type="entry name" value="Hint_dom_sf"/>
</dbReference>
<dbReference type="Gene3D" id="3.40.50.410">
    <property type="entry name" value="von Willebrand factor, type A domain"/>
    <property type="match status" value="1"/>
</dbReference>
<dbReference type="InterPro" id="IPR002035">
    <property type="entry name" value="VWF_A"/>
</dbReference>
<accession>W8S7Y9</accession>